<accession>A0A077W9N0</accession>
<evidence type="ECO:0000256" key="1">
    <source>
        <dbReference type="SAM" id="MobiDB-lite"/>
    </source>
</evidence>
<dbReference type="OrthoDB" id="10044187at2759"/>
<reference evidence="2" key="1">
    <citation type="journal article" date="2014" name="Genome Announc.">
        <title>De novo whole-genome sequence and genome annotation of Lichtheimia ramosa.</title>
        <authorList>
            <person name="Linde J."/>
            <person name="Schwartze V."/>
            <person name="Binder U."/>
            <person name="Lass-Florl C."/>
            <person name="Voigt K."/>
            <person name="Horn F."/>
        </authorList>
    </citation>
    <scope>NUCLEOTIDE SEQUENCE</scope>
    <source>
        <strain evidence="2">JMRC FSU:6197</strain>
    </source>
</reference>
<sequence length="179" mass="19463">MATSDDSHVVASSSSTSLSSQKDSLHRPELSPSSSLNLFSASSIDQLSSLARRTPGLNTLSAGAAAVLQYPPSDASERKRRIHASIQQVTTGIVLTAKLAFNDCSIGLYQVADHIQRKVPVIVEDKKRLRAMRTRVGTADSDITDARKVVADIEQIQSFQRISEMLKTSLDIIKKAKRT</sequence>
<dbReference type="AlphaFoldDB" id="A0A077W9N0"/>
<evidence type="ECO:0000313" key="2">
    <source>
        <dbReference type="EMBL" id="CDS02798.1"/>
    </source>
</evidence>
<name>A0A077W9N0_9FUNG</name>
<protein>
    <submittedName>
        <fullName evidence="2">Uncharacterized protein</fullName>
    </submittedName>
</protein>
<gene>
    <name evidence="2" type="ORF">LRAMOSA00202</name>
</gene>
<organism evidence="2">
    <name type="scientific">Lichtheimia ramosa</name>
    <dbReference type="NCBI Taxonomy" id="688394"/>
    <lineage>
        <taxon>Eukaryota</taxon>
        <taxon>Fungi</taxon>
        <taxon>Fungi incertae sedis</taxon>
        <taxon>Mucoromycota</taxon>
        <taxon>Mucoromycotina</taxon>
        <taxon>Mucoromycetes</taxon>
        <taxon>Mucorales</taxon>
        <taxon>Lichtheimiaceae</taxon>
        <taxon>Lichtheimia</taxon>
    </lineage>
</organism>
<dbReference type="EMBL" id="LK023313">
    <property type="protein sequence ID" value="CDS02798.1"/>
    <property type="molecule type" value="Genomic_DNA"/>
</dbReference>
<feature type="compositionally biased region" description="Low complexity" evidence="1">
    <location>
        <begin position="9"/>
        <end position="22"/>
    </location>
</feature>
<dbReference type="Pfam" id="PF10167">
    <property type="entry name" value="BORCS8"/>
    <property type="match status" value="1"/>
</dbReference>
<proteinExistence type="predicted"/>
<feature type="region of interest" description="Disordered" evidence="1">
    <location>
        <begin position="1"/>
        <end position="35"/>
    </location>
</feature>
<dbReference type="InterPro" id="IPR019320">
    <property type="entry name" value="BORCS8"/>
</dbReference>